<proteinExistence type="predicted"/>
<dbReference type="AlphaFoldDB" id="A0A0A9HLP0"/>
<reference evidence="1" key="2">
    <citation type="journal article" date="2015" name="Data Brief">
        <title>Shoot transcriptome of the giant reed, Arundo donax.</title>
        <authorList>
            <person name="Barrero R.A."/>
            <person name="Guerrero F.D."/>
            <person name="Moolhuijzen P."/>
            <person name="Goolsby J.A."/>
            <person name="Tidwell J."/>
            <person name="Bellgard S.E."/>
            <person name="Bellgard M.I."/>
        </authorList>
    </citation>
    <scope>NUCLEOTIDE SEQUENCE</scope>
    <source>
        <tissue evidence="1">Shoot tissue taken approximately 20 cm above the soil surface</tissue>
    </source>
</reference>
<accession>A0A0A9HLP0</accession>
<evidence type="ECO:0000313" key="1">
    <source>
        <dbReference type="EMBL" id="JAE35786.1"/>
    </source>
</evidence>
<protein>
    <submittedName>
        <fullName evidence="1">Uncharacterized protein</fullName>
    </submittedName>
</protein>
<name>A0A0A9HLP0_ARUDO</name>
<dbReference type="EMBL" id="GBRH01162110">
    <property type="protein sequence ID" value="JAE35786.1"/>
    <property type="molecule type" value="Transcribed_RNA"/>
</dbReference>
<reference evidence="1" key="1">
    <citation type="submission" date="2014-09" db="EMBL/GenBank/DDBJ databases">
        <authorList>
            <person name="Magalhaes I.L.F."/>
            <person name="Oliveira U."/>
            <person name="Santos F.R."/>
            <person name="Vidigal T.H.D.A."/>
            <person name="Brescovit A.D."/>
            <person name="Santos A.J."/>
        </authorList>
    </citation>
    <scope>NUCLEOTIDE SEQUENCE</scope>
    <source>
        <tissue evidence="1">Shoot tissue taken approximately 20 cm above the soil surface</tissue>
    </source>
</reference>
<sequence length="25" mass="2721">MQVFLSTAFLTIITPMICDICVGTC</sequence>
<organism evidence="1">
    <name type="scientific">Arundo donax</name>
    <name type="common">Giant reed</name>
    <name type="synonym">Donax arundinaceus</name>
    <dbReference type="NCBI Taxonomy" id="35708"/>
    <lineage>
        <taxon>Eukaryota</taxon>
        <taxon>Viridiplantae</taxon>
        <taxon>Streptophyta</taxon>
        <taxon>Embryophyta</taxon>
        <taxon>Tracheophyta</taxon>
        <taxon>Spermatophyta</taxon>
        <taxon>Magnoliopsida</taxon>
        <taxon>Liliopsida</taxon>
        <taxon>Poales</taxon>
        <taxon>Poaceae</taxon>
        <taxon>PACMAD clade</taxon>
        <taxon>Arundinoideae</taxon>
        <taxon>Arundineae</taxon>
        <taxon>Arundo</taxon>
    </lineage>
</organism>